<evidence type="ECO:0000256" key="1">
    <source>
        <dbReference type="ARBA" id="ARBA00022614"/>
    </source>
</evidence>
<dbReference type="Proteomes" id="UP000499080">
    <property type="component" value="Unassembled WGS sequence"/>
</dbReference>
<dbReference type="EMBL" id="BGPR01005656">
    <property type="protein sequence ID" value="GBN12181.1"/>
    <property type="molecule type" value="Genomic_DNA"/>
</dbReference>
<dbReference type="OrthoDB" id="6421340at2759"/>
<dbReference type="PANTHER" id="PTHR24364:SF18">
    <property type="entry name" value="LP06937P"/>
    <property type="match status" value="1"/>
</dbReference>
<evidence type="ECO:0000256" key="2">
    <source>
        <dbReference type="ARBA" id="ARBA00022729"/>
    </source>
</evidence>
<protein>
    <recommendedName>
        <fullName evidence="7">LRRCT domain-containing protein</fullName>
    </recommendedName>
</protein>
<evidence type="ECO:0000313" key="6">
    <source>
        <dbReference type="Proteomes" id="UP000499080"/>
    </source>
</evidence>
<comment type="caution">
    <text evidence="5">The sequence shown here is derived from an EMBL/GenBank/DDBJ whole genome shotgun (WGS) entry which is preliminary data.</text>
</comment>
<dbReference type="GO" id="GO:0016020">
    <property type="term" value="C:membrane"/>
    <property type="evidence" value="ECO:0007669"/>
    <property type="project" value="TreeGrafter"/>
</dbReference>
<evidence type="ECO:0000256" key="4">
    <source>
        <dbReference type="SAM" id="SignalP"/>
    </source>
</evidence>
<sequence>MNAIGSGKWHSVLFLSSVIIPFFRIITAECPPEILIKPCSCRDFPITLVECGGITDMQTLVSVFERTADRKFSSFALRNSSLQYLPASSITAKRFEEILLVNVTMTAMFDQSPDTSNNISRITILESKFLRGIGWENWGNLKKLQTILIHGTEVKSLGKSFVDNMSATVQRFHLIGSRVRKMQYNAFSEMTGLYDLKVLNSEIKSLRRSLFMTPTIMSSLNFADNQIDTLPDDLFTEMPSLQYINLSGNLITTITEAVFGDVYDRIYQLRMDNNPVVCDCSLQWYMSRNRRTLKGNCAGPEDRKGKSFDSLTRRDFSYCT</sequence>
<proteinExistence type="predicted"/>
<feature type="signal peptide" evidence="4">
    <location>
        <begin position="1"/>
        <end position="28"/>
    </location>
</feature>
<reference evidence="5 6" key="1">
    <citation type="journal article" date="2019" name="Sci. Rep.">
        <title>Orb-weaving spider Araneus ventricosus genome elucidates the spidroin gene catalogue.</title>
        <authorList>
            <person name="Kono N."/>
            <person name="Nakamura H."/>
            <person name="Ohtoshi R."/>
            <person name="Moran D.A.P."/>
            <person name="Shinohara A."/>
            <person name="Yoshida Y."/>
            <person name="Fujiwara M."/>
            <person name="Mori M."/>
            <person name="Tomita M."/>
            <person name="Arakawa K."/>
        </authorList>
    </citation>
    <scope>NUCLEOTIDE SEQUENCE [LARGE SCALE GENOMIC DNA]</scope>
</reference>
<name>A0A4Y2LBT9_ARAVE</name>
<dbReference type="AlphaFoldDB" id="A0A4Y2LBT9"/>
<dbReference type="InterPro" id="IPR001611">
    <property type="entry name" value="Leu-rich_rpt"/>
</dbReference>
<evidence type="ECO:0008006" key="7">
    <source>
        <dbReference type="Google" id="ProtNLM"/>
    </source>
</evidence>
<organism evidence="5 6">
    <name type="scientific">Araneus ventricosus</name>
    <name type="common">Orbweaver spider</name>
    <name type="synonym">Epeira ventricosa</name>
    <dbReference type="NCBI Taxonomy" id="182803"/>
    <lineage>
        <taxon>Eukaryota</taxon>
        <taxon>Metazoa</taxon>
        <taxon>Ecdysozoa</taxon>
        <taxon>Arthropoda</taxon>
        <taxon>Chelicerata</taxon>
        <taxon>Arachnida</taxon>
        <taxon>Araneae</taxon>
        <taxon>Araneomorphae</taxon>
        <taxon>Entelegynae</taxon>
        <taxon>Araneoidea</taxon>
        <taxon>Araneidae</taxon>
        <taxon>Araneus</taxon>
    </lineage>
</organism>
<accession>A0A4Y2LBT9</accession>
<keyword evidence="6" id="KW-1185">Reference proteome</keyword>
<keyword evidence="3" id="KW-0677">Repeat</keyword>
<dbReference type="InterPro" id="IPR052286">
    <property type="entry name" value="Wnt_signaling_inhibitor"/>
</dbReference>
<keyword evidence="2 4" id="KW-0732">Signal</keyword>
<gene>
    <name evidence="5" type="ORF">AVEN_131902_1</name>
</gene>
<dbReference type="SUPFAM" id="SSF52058">
    <property type="entry name" value="L domain-like"/>
    <property type="match status" value="1"/>
</dbReference>
<dbReference type="Pfam" id="PF13855">
    <property type="entry name" value="LRR_8"/>
    <property type="match status" value="1"/>
</dbReference>
<evidence type="ECO:0000256" key="3">
    <source>
        <dbReference type="ARBA" id="ARBA00022737"/>
    </source>
</evidence>
<evidence type="ECO:0000313" key="5">
    <source>
        <dbReference type="EMBL" id="GBN12181.1"/>
    </source>
</evidence>
<dbReference type="InterPro" id="IPR032675">
    <property type="entry name" value="LRR_dom_sf"/>
</dbReference>
<dbReference type="SMART" id="SM00369">
    <property type="entry name" value="LRR_TYP"/>
    <property type="match status" value="2"/>
</dbReference>
<keyword evidence="1" id="KW-0433">Leucine-rich repeat</keyword>
<feature type="chain" id="PRO_5021266017" description="LRRCT domain-containing protein" evidence="4">
    <location>
        <begin position="29"/>
        <end position="320"/>
    </location>
</feature>
<dbReference type="InterPro" id="IPR003591">
    <property type="entry name" value="Leu-rich_rpt_typical-subtyp"/>
</dbReference>
<dbReference type="Gene3D" id="3.80.10.10">
    <property type="entry name" value="Ribonuclease Inhibitor"/>
    <property type="match status" value="1"/>
</dbReference>
<dbReference type="PANTHER" id="PTHR24364">
    <property type="entry name" value="LP06937P"/>
    <property type="match status" value="1"/>
</dbReference>